<keyword evidence="3" id="KW-0949">S-adenosyl-L-methionine</keyword>
<evidence type="ECO:0000256" key="3">
    <source>
        <dbReference type="ARBA" id="ARBA00022691"/>
    </source>
</evidence>
<reference evidence="5" key="2">
    <citation type="submission" date="2014-06" db="EMBL/GenBank/DDBJ databases">
        <title>The complete genome of Blastobotrys (Arxula) adeninivorans LS3 - a yeast of biotechnological interest.</title>
        <authorList>
            <person name="Kunze G."/>
            <person name="Gaillardin C."/>
            <person name="Czernicka M."/>
            <person name="Durrens P."/>
            <person name="Martin T."/>
            <person name="Boer E."/>
            <person name="Gabaldon T."/>
            <person name="Cruz J."/>
            <person name="Talla E."/>
            <person name="Marck C."/>
            <person name="Goffeau A."/>
            <person name="Barbe V."/>
            <person name="Baret P."/>
            <person name="Baronian K."/>
            <person name="Beier S."/>
            <person name="Bleykasten C."/>
            <person name="Bode R."/>
            <person name="Casaregola S."/>
            <person name="Despons L."/>
            <person name="Fairhead C."/>
            <person name="Giersberg M."/>
            <person name="Gierski P."/>
            <person name="Hahnel U."/>
            <person name="Hartmann A."/>
            <person name="Jankowska D."/>
            <person name="Jubin C."/>
            <person name="Jung P."/>
            <person name="Lafontaine I."/>
            <person name="Leh-Louis V."/>
            <person name="Lemaire M."/>
            <person name="Marcet-Houben M."/>
            <person name="Mascher M."/>
            <person name="Morel G."/>
            <person name="Richard G.-F."/>
            <person name="Riechen J."/>
            <person name="Sacerdot C."/>
            <person name="Sarkar A."/>
            <person name="Savel G."/>
            <person name="Schacherer J."/>
            <person name="Sherman D."/>
            <person name="Straub M.-L."/>
            <person name="Stein N."/>
            <person name="Thierry A."/>
            <person name="Trautwein-Schult A."/>
            <person name="Westhof E."/>
            <person name="Worch S."/>
            <person name="Dujon B."/>
            <person name="Souciet J.-L."/>
            <person name="Wincker P."/>
            <person name="Scholz U."/>
            <person name="Neuveglise N."/>
        </authorList>
    </citation>
    <scope>NUCLEOTIDE SEQUENCE</scope>
    <source>
        <strain evidence="5">LS3</strain>
    </source>
</reference>
<dbReference type="InterPro" id="IPR029063">
    <property type="entry name" value="SAM-dependent_MTases_sf"/>
</dbReference>
<keyword evidence="1" id="KW-0489">Methyltransferase</keyword>
<dbReference type="EMBL" id="HG937691">
    <property type="protein sequence ID" value="CDP33467.1"/>
    <property type="molecule type" value="Genomic_DNA"/>
</dbReference>
<dbReference type="SUPFAM" id="SSF53335">
    <property type="entry name" value="S-adenosyl-L-methionine-dependent methyltransferases"/>
    <property type="match status" value="1"/>
</dbReference>
<accession>A0A060T3I6</accession>
<dbReference type="PANTHER" id="PTHR10509:SF14">
    <property type="entry name" value="CAFFEOYL-COA O-METHYLTRANSFERASE 3-RELATED"/>
    <property type="match status" value="1"/>
</dbReference>
<dbReference type="PROSITE" id="PS51682">
    <property type="entry name" value="SAM_OMT_I"/>
    <property type="match status" value="1"/>
</dbReference>
<dbReference type="GO" id="GO:0008757">
    <property type="term" value="F:S-adenosylmethionine-dependent methyltransferase activity"/>
    <property type="evidence" value="ECO:0007669"/>
    <property type="project" value="TreeGrafter"/>
</dbReference>
<organism evidence="5">
    <name type="scientific">Blastobotrys adeninivorans</name>
    <name type="common">Yeast</name>
    <name type="synonym">Arxula adeninivorans</name>
    <dbReference type="NCBI Taxonomy" id="409370"/>
    <lineage>
        <taxon>Eukaryota</taxon>
        <taxon>Fungi</taxon>
        <taxon>Dikarya</taxon>
        <taxon>Ascomycota</taxon>
        <taxon>Saccharomycotina</taxon>
        <taxon>Dipodascomycetes</taxon>
        <taxon>Dipodascales</taxon>
        <taxon>Trichomonascaceae</taxon>
        <taxon>Blastobotrys</taxon>
    </lineage>
</organism>
<reference evidence="5" key="1">
    <citation type="submission" date="2014-02" db="EMBL/GenBank/DDBJ databases">
        <authorList>
            <person name="Genoscope - CEA"/>
        </authorList>
    </citation>
    <scope>NUCLEOTIDE SEQUENCE</scope>
    <source>
        <strain evidence="5">LS3</strain>
    </source>
</reference>
<proteinExistence type="inferred from homology"/>
<evidence type="ECO:0000256" key="1">
    <source>
        <dbReference type="ARBA" id="ARBA00022603"/>
    </source>
</evidence>
<gene>
    <name evidence="5" type="ORF">GNLVRS02_ARAD1A10032g</name>
</gene>
<dbReference type="CDD" id="cd02440">
    <property type="entry name" value="AdoMet_MTases"/>
    <property type="match status" value="1"/>
</dbReference>
<keyword evidence="2" id="KW-0808">Transferase</keyword>
<evidence type="ECO:0000256" key="2">
    <source>
        <dbReference type="ARBA" id="ARBA00022679"/>
    </source>
</evidence>
<comment type="similarity">
    <text evidence="4">Belongs to the class I-like SAM-binding methyltransferase superfamily. Cation-dependent O-methyltransferase family.</text>
</comment>
<dbReference type="InterPro" id="IPR050362">
    <property type="entry name" value="Cation-dep_OMT"/>
</dbReference>
<dbReference type="Pfam" id="PF01596">
    <property type="entry name" value="Methyltransf_3"/>
    <property type="match status" value="1"/>
</dbReference>
<name>A0A060T3I6_BLAAD</name>
<dbReference type="PhylomeDB" id="A0A060T3I6"/>
<sequence>MSRPSLPAVPLTGEWFGKVNRFINQALNNRPVDMEQVLESNRINGLPSIDVSPHIGKFLHLQALACGATKILEIGTLGGYSSIWLAKALPETGKLITLEYSQHHAEVAKANIEKAGLSSKCEVRVGRAQDTLVTIDKNGEAPFDLVFIDADKDGYPEYLEWAIKLGRKGTVIIFDNAVQGGRIALDDDEIKDTHISYIKRVYEEVGKRPGVEATAIPTANDRGIDGLLIAVITDEPKSKV</sequence>
<evidence type="ECO:0000313" key="5">
    <source>
        <dbReference type="EMBL" id="CDP33467.1"/>
    </source>
</evidence>
<dbReference type="Gene3D" id="3.40.50.150">
    <property type="entry name" value="Vaccinia Virus protein VP39"/>
    <property type="match status" value="1"/>
</dbReference>
<dbReference type="AlphaFoldDB" id="A0A060T3I6"/>
<protein>
    <submittedName>
        <fullName evidence="5">ARAD1A10032p</fullName>
    </submittedName>
</protein>
<evidence type="ECO:0000256" key="4">
    <source>
        <dbReference type="ARBA" id="ARBA00023453"/>
    </source>
</evidence>
<dbReference type="GO" id="GO:0008171">
    <property type="term" value="F:O-methyltransferase activity"/>
    <property type="evidence" value="ECO:0007669"/>
    <property type="project" value="InterPro"/>
</dbReference>
<dbReference type="InterPro" id="IPR002935">
    <property type="entry name" value="SAM_O-MeTrfase"/>
</dbReference>
<dbReference type="PANTHER" id="PTHR10509">
    <property type="entry name" value="O-METHYLTRANSFERASE-RELATED"/>
    <property type="match status" value="1"/>
</dbReference>
<dbReference type="GO" id="GO:0032259">
    <property type="term" value="P:methylation"/>
    <property type="evidence" value="ECO:0007669"/>
    <property type="project" value="UniProtKB-KW"/>
</dbReference>